<protein>
    <submittedName>
        <fullName evidence="2">Putative membrane protein</fullName>
    </submittedName>
</protein>
<proteinExistence type="predicted"/>
<reference evidence="3" key="1">
    <citation type="submission" date="2014-10" db="EMBL/GenBank/DDBJ databases">
        <authorList>
            <person name="Kuske C.R."/>
            <person name="Challacombe J.F."/>
            <person name="Daligault H.E."/>
            <person name="Davenport K.W."/>
            <person name="Johnson S.L."/>
            <person name="Siddaramappa S."/>
            <person name="Petersen J.M."/>
        </authorList>
    </citation>
    <scope>NUCLEOTIDE SEQUENCE [LARGE SCALE GENOMIC DNA]</scope>
    <source>
        <strain evidence="3">CA97-1460</strain>
    </source>
</reference>
<dbReference type="STRING" id="1542390.KX01_1350"/>
<feature type="transmembrane region" description="Helical" evidence="1">
    <location>
        <begin position="29"/>
        <end position="45"/>
    </location>
</feature>
<name>A0A1J0KV31_9GAMM</name>
<keyword evidence="1" id="KW-0812">Transmembrane</keyword>
<gene>
    <name evidence="2" type="ORF">KX01_1350</name>
</gene>
<accession>A0A1J0KV31</accession>
<dbReference type="RefSeq" id="WP_071664246.1">
    <property type="nucleotide sequence ID" value="NZ_CP009654.1"/>
</dbReference>
<dbReference type="AlphaFoldDB" id="A0A1J0KV31"/>
<feature type="transmembrane region" description="Helical" evidence="1">
    <location>
        <begin position="57"/>
        <end position="79"/>
    </location>
</feature>
<feature type="transmembrane region" description="Helical" evidence="1">
    <location>
        <begin position="85"/>
        <end position="110"/>
    </location>
</feature>
<keyword evidence="1" id="KW-1133">Transmembrane helix</keyword>
<sequence length="189" mass="22131">MRSLIKLLVITLIIVYPFVVFFSLEWFSIRYLSLLIVFIFFLRLLTIKSFKKNNITWIILTLLGMFLAFIGMISNNVIFIQLYPVLVSLSLLGVFTFSLFQPYSFITHIAMQISKEPLPSYVVKYTRKVTLVWCIFFGFNATISIITILTGSITLWTLYNGLLSYMLIGILISGEWILRWYVKRSYEQK</sequence>
<dbReference type="OrthoDB" id="8537043at2"/>
<organism evidence="2 3">
    <name type="scientific">Francisella frigiditurris</name>
    <dbReference type="NCBI Taxonomy" id="1542390"/>
    <lineage>
        <taxon>Bacteria</taxon>
        <taxon>Pseudomonadati</taxon>
        <taxon>Pseudomonadota</taxon>
        <taxon>Gammaproteobacteria</taxon>
        <taxon>Thiotrichales</taxon>
        <taxon>Francisellaceae</taxon>
        <taxon>Francisella</taxon>
    </lineage>
</organism>
<feature type="transmembrane region" description="Helical" evidence="1">
    <location>
        <begin position="131"/>
        <end position="156"/>
    </location>
</feature>
<dbReference type="KEGG" id="frc:KX01_1350"/>
<keyword evidence="1" id="KW-0472">Membrane</keyword>
<evidence type="ECO:0000256" key="1">
    <source>
        <dbReference type="SAM" id="Phobius"/>
    </source>
</evidence>
<dbReference type="EMBL" id="CP009654">
    <property type="protein sequence ID" value="APC97535.1"/>
    <property type="molecule type" value="Genomic_DNA"/>
</dbReference>
<evidence type="ECO:0000313" key="2">
    <source>
        <dbReference type="EMBL" id="APC97535.1"/>
    </source>
</evidence>
<keyword evidence="3" id="KW-1185">Reference proteome</keyword>
<feature type="transmembrane region" description="Helical" evidence="1">
    <location>
        <begin position="7"/>
        <end position="23"/>
    </location>
</feature>
<feature type="transmembrane region" description="Helical" evidence="1">
    <location>
        <begin position="162"/>
        <end position="182"/>
    </location>
</feature>
<evidence type="ECO:0000313" key="3">
    <source>
        <dbReference type="Proteomes" id="UP000182521"/>
    </source>
</evidence>
<dbReference type="Proteomes" id="UP000182521">
    <property type="component" value="Chromosome"/>
</dbReference>